<feature type="region of interest" description="Disordered" evidence="2">
    <location>
        <begin position="583"/>
        <end position="606"/>
    </location>
</feature>
<keyword evidence="1" id="KW-0175">Coiled coil</keyword>
<dbReference type="Proteomes" id="UP001161017">
    <property type="component" value="Unassembled WGS sequence"/>
</dbReference>
<feature type="coiled-coil region" evidence="1">
    <location>
        <begin position="908"/>
        <end position="935"/>
    </location>
</feature>
<organism evidence="3 4">
    <name type="scientific">Ramalina farinacea</name>
    <dbReference type="NCBI Taxonomy" id="258253"/>
    <lineage>
        <taxon>Eukaryota</taxon>
        <taxon>Fungi</taxon>
        <taxon>Dikarya</taxon>
        <taxon>Ascomycota</taxon>
        <taxon>Pezizomycotina</taxon>
        <taxon>Lecanoromycetes</taxon>
        <taxon>OSLEUM clade</taxon>
        <taxon>Lecanoromycetidae</taxon>
        <taxon>Lecanorales</taxon>
        <taxon>Lecanorineae</taxon>
        <taxon>Ramalinaceae</taxon>
        <taxon>Ramalina</taxon>
    </lineage>
</organism>
<evidence type="ECO:0000313" key="4">
    <source>
        <dbReference type="Proteomes" id="UP001161017"/>
    </source>
</evidence>
<feature type="compositionally biased region" description="Polar residues" evidence="2">
    <location>
        <begin position="583"/>
        <end position="594"/>
    </location>
</feature>
<dbReference type="EMBL" id="JAPUFD010000007">
    <property type="protein sequence ID" value="MDI1488209.1"/>
    <property type="molecule type" value="Genomic_DNA"/>
</dbReference>
<feature type="compositionally biased region" description="Basic and acidic residues" evidence="2">
    <location>
        <begin position="438"/>
        <end position="447"/>
    </location>
</feature>
<comment type="caution">
    <text evidence="3">The sequence shown here is derived from an EMBL/GenBank/DDBJ whole genome shotgun (WGS) entry which is preliminary data.</text>
</comment>
<keyword evidence="4" id="KW-1185">Reference proteome</keyword>
<accession>A0AA43QMQ9</accession>
<protein>
    <submittedName>
        <fullName evidence="3">Uncharacterized protein</fullName>
    </submittedName>
</protein>
<evidence type="ECO:0000256" key="2">
    <source>
        <dbReference type="SAM" id="MobiDB-lite"/>
    </source>
</evidence>
<reference evidence="3" key="1">
    <citation type="journal article" date="2023" name="Genome Biol. Evol.">
        <title>First Whole Genome Sequence and Flow Cytometry Genome Size Data for the Lichen-Forming Fungus Ramalina farinacea (Ascomycota).</title>
        <authorList>
            <person name="Llewellyn T."/>
            <person name="Mian S."/>
            <person name="Hill R."/>
            <person name="Leitch I.J."/>
            <person name="Gaya E."/>
        </authorList>
    </citation>
    <scope>NUCLEOTIDE SEQUENCE</scope>
    <source>
        <strain evidence="3">LIQ254RAFAR</strain>
    </source>
</reference>
<proteinExistence type="predicted"/>
<feature type="region of interest" description="Disordered" evidence="2">
    <location>
        <begin position="1"/>
        <end position="64"/>
    </location>
</feature>
<name>A0AA43QMQ9_9LECA</name>
<feature type="compositionally biased region" description="Basic and acidic residues" evidence="2">
    <location>
        <begin position="37"/>
        <end position="55"/>
    </location>
</feature>
<sequence>MASNSLKIPRLNVKESAQDKVLGGVSSNQSQGDDFEYDRIAKDPGEERTKRRDTDPPPSDTIRPPVITTAAALHDDEDGSFAQTSAYIYQRKMGGWNARIPEVDIEEQETPQTSEVKRTSMVEQSSTMKLKLDWNIKDSRTKKQKLTLGHLTQMDDNGQSHGSDFVVAPHVLWCHVKDKHITLDKLLDEVRECRAHGLTESEYGLTKRLKAKLETISERNFVGGRYLEPLTLRYDSQDVSKYSVDKTCIFFNFPYLCVAPKSLRQYKEAGDPAHPARTLLQSHYHLNKTTDRDNLQCITWLQPGKLRKYITAVGTDSTSGRSRNASSLMGLRSKLKQWHSLDNPEELFYVPQYWGLIVGLDNLITSSTCGDEDLRGDRIDLSRDAIHDGAASFSLLRILFYRKDCLEELVFPLDQCDSYFGLLNKQQRILELLDEDEKPTTEKDDHGTLAGEMTGTKTAQSQQEAMRNPKDHPLWRDDDGQRITLANWASIVEAARDKEVLTLRMQPTMPHSAMVCGHDECTVDTKDSNNPVFGTPLARVITPFLQWPMLDEFGDRENSSTSVSRVSKFLRAIELHLPIKNRMTAQEQARSPQHASERRSQEKSAVHIAPQNLESLQEDSAAVCQAFEVAKLLLERSVELLGLFIDSEMLESQCKALEIYWGANLHGDKNLKIQLTSFVNTLDLLTKKATEIHIGVRRYQDVPVPVTNGSLQKQPILAGGVVLLSALVDALGSIFHMFVEAVRYSESWSNGKEVNNSDFGNEVTKHQNEALQYLQTAKNQLIRVANGDKKAETLAPTLTPEGIAISTIERLASGMYQDRTLDVVGMYQECLEYLTLQVKYEASRRLLQKINEYTEEVKIVIDVLKQQSSVLHQFQKALNPDTFKAPSLTRKLRFGYERTSIERLLLLIDEQFQVCSELRNRAEQLSAENVQLVETLQDDNSKAIFIFTAVTILFLPASSM</sequence>
<evidence type="ECO:0000313" key="3">
    <source>
        <dbReference type="EMBL" id="MDI1488209.1"/>
    </source>
</evidence>
<gene>
    <name evidence="3" type="ORF">OHK93_007483</name>
</gene>
<feature type="region of interest" description="Disordered" evidence="2">
    <location>
        <begin position="435"/>
        <end position="462"/>
    </location>
</feature>
<dbReference type="AlphaFoldDB" id="A0AA43QMQ9"/>
<feature type="compositionally biased region" description="Basic and acidic residues" evidence="2">
    <location>
        <begin position="595"/>
        <end position="605"/>
    </location>
</feature>
<evidence type="ECO:0000256" key="1">
    <source>
        <dbReference type="SAM" id="Coils"/>
    </source>
</evidence>